<dbReference type="PROSITE" id="PS51462">
    <property type="entry name" value="NUDIX"/>
    <property type="match status" value="1"/>
</dbReference>
<evidence type="ECO:0000313" key="5">
    <source>
        <dbReference type="RefSeq" id="XP_022987880.1"/>
    </source>
</evidence>
<dbReference type="Pfam" id="PF15916">
    <property type="entry name" value="DUF4743"/>
    <property type="match status" value="1"/>
</dbReference>
<name>A0A6J1JI14_CUCMA</name>
<sequence>MVISSGNSGKLAPIQFMACKSLVAHRFHNFSIVSSLYNASKISRTTYPMLSTFRPAVTRSISVAAGNFSWDDVVHISLPSSFQDDPSDLTGYFEKVKLCNRGSDTQSEFLPFVIDDLIVGYVHHGFAKHLKQYPNVFIFPRDDCGQFGAYLTLHESLKTPEDRTHAVGDVVKCLGKEVIPGTRNELYPVTSSFGASNFFSLERAAAPYFGIKVYGVHMNGYVEKEGEKFLWVAKRSQTKPTFPGMLDHLVAGGLPQGIPCGENVMKECEEEAGIPRSISKGAIPVGAISYTDIKGFSYKRDVQFCYDLKLPESFIPENQDGEVEGFMLLLVTNVANVIRRTQLFKPNCTLVIIDFLFRHGYINPESSGYLELLQSLRSGTCF</sequence>
<accession>A0A6J1JI14</accession>
<organism evidence="4 5">
    <name type="scientific">Cucurbita maxima</name>
    <name type="common">Pumpkin</name>
    <name type="synonym">Winter squash</name>
    <dbReference type="NCBI Taxonomy" id="3661"/>
    <lineage>
        <taxon>Eukaryota</taxon>
        <taxon>Viridiplantae</taxon>
        <taxon>Streptophyta</taxon>
        <taxon>Embryophyta</taxon>
        <taxon>Tracheophyta</taxon>
        <taxon>Spermatophyta</taxon>
        <taxon>Magnoliopsida</taxon>
        <taxon>eudicotyledons</taxon>
        <taxon>Gunneridae</taxon>
        <taxon>Pentapetalae</taxon>
        <taxon>rosids</taxon>
        <taxon>fabids</taxon>
        <taxon>Cucurbitales</taxon>
        <taxon>Cucurbitaceae</taxon>
        <taxon>Cucurbiteae</taxon>
        <taxon>Cucurbita</taxon>
    </lineage>
</organism>
<dbReference type="GeneID" id="111485288"/>
<dbReference type="PANTHER" id="PTHR13622">
    <property type="entry name" value="THIAMIN PYROPHOSPHOKINASE"/>
    <property type="match status" value="1"/>
</dbReference>
<evidence type="ECO:0000313" key="4">
    <source>
        <dbReference type="Proteomes" id="UP000504608"/>
    </source>
</evidence>
<dbReference type="RefSeq" id="XP_022987880.1">
    <property type="nucleotide sequence ID" value="XM_023132112.1"/>
</dbReference>
<dbReference type="SUPFAM" id="SSF55811">
    <property type="entry name" value="Nudix"/>
    <property type="match status" value="1"/>
</dbReference>
<dbReference type="Proteomes" id="UP000504608">
    <property type="component" value="Unplaced"/>
</dbReference>
<dbReference type="GO" id="GO:0044715">
    <property type="term" value="F:8-oxo-dGDP phosphatase activity"/>
    <property type="evidence" value="ECO:0007669"/>
    <property type="project" value="UniProtKB-ARBA"/>
</dbReference>
<dbReference type="PANTHER" id="PTHR13622:SF8">
    <property type="entry name" value="THIAMIN PYROPHOSPHOKINASE 1"/>
    <property type="match status" value="1"/>
</dbReference>
<dbReference type="InterPro" id="IPR000086">
    <property type="entry name" value="NUDIX_hydrolase_dom"/>
</dbReference>
<comment type="function">
    <text evidence="1">Probably mediates the hydrolysis of some nucleoside diphosphate derivatives.</text>
</comment>
<dbReference type="AlphaFoldDB" id="A0A6J1JI14"/>
<dbReference type="CDD" id="cd03676">
    <property type="entry name" value="NUDIX_Tnr3_like"/>
    <property type="match status" value="1"/>
</dbReference>
<reference evidence="5" key="1">
    <citation type="submission" date="2025-08" db="UniProtKB">
        <authorList>
            <consortium name="RefSeq"/>
        </authorList>
    </citation>
    <scope>IDENTIFICATION</scope>
    <source>
        <tissue evidence="5">Young leaves</tissue>
    </source>
</reference>
<dbReference type="OrthoDB" id="10261522at2759"/>
<protein>
    <submittedName>
        <fullName evidence="5">LOW QUALITY PROTEIN: nudix hydrolase 20, chloroplastic-like</fullName>
    </submittedName>
</protein>
<evidence type="ECO:0000256" key="1">
    <source>
        <dbReference type="ARBA" id="ARBA00003778"/>
    </source>
</evidence>
<evidence type="ECO:0000256" key="2">
    <source>
        <dbReference type="ARBA" id="ARBA00005582"/>
    </source>
</evidence>
<dbReference type="KEGG" id="cmax:111485288"/>
<dbReference type="InterPro" id="IPR015797">
    <property type="entry name" value="NUDIX_hydrolase-like_dom_sf"/>
</dbReference>
<dbReference type="FunFam" id="3.90.79.10:FF:000019">
    <property type="entry name" value="Thiamin pyrophosphokinase, putative"/>
    <property type="match status" value="1"/>
</dbReference>
<evidence type="ECO:0000259" key="3">
    <source>
        <dbReference type="PROSITE" id="PS51462"/>
    </source>
</evidence>
<gene>
    <name evidence="5" type="primary">LOC111485288</name>
</gene>
<dbReference type="Gene3D" id="3.90.79.10">
    <property type="entry name" value="Nucleoside Triphosphate Pyrophosphohydrolase"/>
    <property type="match status" value="1"/>
</dbReference>
<keyword evidence="4" id="KW-1185">Reference proteome</keyword>
<feature type="domain" description="Nudix hydrolase" evidence="3">
    <location>
        <begin position="213"/>
        <end position="354"/>
    </location>
</feature>
<dbReference type="InterPro" id="IPR031804">
    <property type="entry name" value="DUF4743"/>
</dbReference>
<proteinExistence type="inferred from homology"/>
<comment type="similarity">
    <text evidence="2">Belongs to the Nudix hydrolase family.</text>
</comment>